<sequence length="272" mass="31920">MALPPTKPLQIRPYVRGQDDKLVRFTIGRACVDSLATANNKLYLHPLTLSAWFGFSCLLITYMQWWPAADWPLWTWLKPVPLFAAWAVPIMFAIDWYNRPYFEARAEDVLRRPDMYQVEPYYARSPASGVWILEYGEKFVGLICVDASMDSLSEETLNDANKDDRKYLQNKWEKGTSHTANIRHFYAMTEYRKTGVQEDLLEYAIKHVFETDKTVKTIVATENTLDDWTTRAYRKEGFGVDRVVGKMGILGWELRRRVLTRKQWEERQKKAE</sequence>
<keyword evidence="2" id="KW-1185">Reference proteome</keyword>
<name>A0ACB8UJZ9_9APHY</name>
<protein>
    <submittedName>
        <fullName evidence="1">Uncharacterized protein</fullName>
    </submittedName>
</protein>
<dbReference type="EMBL" id="MU274900">
    <property type="protein sequence ID" value="KAI0094651.1"/>
    <property type="molecule type" value="Genomic_DNA"/>
</dbReference>
<gene>
    <name evidence="1" type="ORF">BDY19DRAFT_913875</name>
</gene>
<proteinExistence type="predicted"/>
<evidence type="ECO:0000313" key="2">
    <source>
        <dbReference type="Proteomes" id="UP001055072"/>
    </source>
</evidence>
<organism evidence="1 2">
    <name type="scientific">Irpex rosettiformis</name>
    <dbReference type="NCBI Taxonomy" id="378272"/>
    <lineage>
        <taxon>Eukaryota</taxon>
        <taxon>Fungi</taxon>
        <taxon>Dikarya</taxon>
        <taxon>Basidiomycota</taxon>
        <taxon>Agaricomycotina</taxon>
        <taxon>Agaricomycetes</taxon>
        <taxon>Polyporales</taxon>
        <taxon>Irpicaceae</taxon>
        <taxon>Irpex</taxon>
    </lineage>
</organism>
<dbReference type="Proteomes" id="UP001055072">
    <property type="component" value="Unassembled WGS sequence"/>
</dbReference>
<accession>A0ACB8UJZ9</accession>
<reference evidence="1" key="1">
    <citation type="journal article" date="2021" name="Environ. Microbiol.">
        <title>Gene family expansions and transcriptome signatures uncover fungal adaptations to wood decay.</title>
        <authorList>
            <person name="Hage H."/>
            <person name="Miyauchi S."/>
            <person name="Viragh M."/>
            <person name="Drula E."/>
            <person name="Min B."/>
            <person name="Chaduli D."/>
            <person name="Navarro D."/>
            <person name="Favel A."/>
            <person name="Norest M."/>
            <person name="Lesage-Meessen L."/>
            <person name="Balint B."/>
            <person name="Merenyi Z."/>
            <person name="de Eugenio L."/>
            <person name="Morin E."/>
            <person name="Martinez A.T."/>
            <person name="Baldrian P."/>
            <person name="Stursova M."/>
            <person name="Martinez M.J."/>
            <person name="Novotny C."/>
            <person name="Magnuson J.K."/>
            <person name="Spatafora J.W."/>
            <person name="Maurice S."/>
            <person name="Pangilinan J."/>
            <person name="Andreopoulos W."/>
            <person name="LaButti K."/>
            <person name="Hundley H."/>
            <person name="Na H."/>
            <person name="Kuo A."/>
            <person name="Barry K."/>
            <person name="Lipzen A."/>
            <person name="Henrissat B."/>
            <person name="Riley R."/>
            <person name="Ahrendt S."/>
            <person name="Nagy L.G."/>
            <person name="Grigoriev I.V."/>
            <person name="Martin F."/>
            <person name="Rosso M.N."/>
        </authorList>
    </citation>
    <scope>NUCLEOTIDE SEQUENCE</scope>
    <source>
        <strain evidence="1">CBS 384.51</strain>
    </source>
</reference>
<evidence type="ECO:0000313" key="1">
    <source>
        <dbReference type="EMBL" id="KAI0094651.1"/>
    </source>
</evidence>
<comment type="caution">
    <text evidence="1">The sequence shown here is derived from an EMBL/GenBank/DDBJ whole genome shotgun (WGS) entry which is preliminary data.</text>
</comment>